<dbReference type="SUPFAM" id="SSF82861">
    <property type="entry name" value="Mechanosensitive channel protein MscS (YggB), transmembrane region"/>
    <property type="match status" value="1"/>
</dbReference>
<organism evidence="15 16">
    <name type="scientific">Haloferula helveola</name>
    <dbReference type="NCBI Taxonomy" id="490095"/>
    <lineage>
        <taxon>Bacteria</taxon>
        <taxon>Pseudomonadati</taxon>
        <taxon>Verrucomicrobiota</taxon>
        <taxon>Verrucomicrobiia</taxon>
        <taxon>Verrucomicrobiales</taxon>
        <taxon>Verrucomicrobiaceae</taxon>
        <taxon>Haloferula</taxon>
    </lineage>
</organism>
<accession>A0ABM7RMQ2</accession>
<evidence type="ECO:0000256" key="5">
    <source>
        <dbReference type="ARBA" id="ARBA00022989"/>
    </source>
</evidence>
<feature type="transmembrane region" description="Helical" evidence="9">
    <location>
        <begin position="478"/>
        <end position="497"/>
    </location>
</feature>
<feature type="transmembrane region" description="Helical" evidence="9">
    <location>
        <begin position="553"/>
        <end position="572"/>
    </location>
</feature>
<dbReference type="InterPro" id="IPR024393">
    <property type="entry name" value="MscS_porin"/>
</dbReference>
<keyword evidence="5 9" id="KW-1133">Transmembrane helix</keyword>
<evidence type="ECO:0000256" key="8">
    <source>
        <dbReference type="SAM" id="MobiDB-lite"/>
    </source>
</evidence>
<evidence type="ECO:0000256" key="7">
    <source>
        <dbReference type="SAM" id="Coils"/>
    </source>
</evidence>
<dbReference type="RefSeq" id="WP_338684652.1">
    <property type="nucleotide sequence ID" value="NZ_AP024702.1"/>
</dbReference>
<dbReference type="EMBL" id="AP024702">
    <property type="protein sequence ID" value="BCX48431.1"/>
    <property type="molecule type" value="Genomic_DNA"/>
</dbReference>
<keyword evidence="16" id="KW-1185">Reference proteome</keyword>
<feature type="region of interest" description="Disordered" evidence="8">
    <location>
        <begin position="746"/>
        <end position="765"/>
    </location>
</feature>
<evidence type="ECO:0000256" key="6">
    <source>
        <dbReference type="ARBA" id="ARBA00023136"/>
    </source>
</evidence>
<feature type="transmembrane region" description="Helical" evidence="9">
    <location>
        <begin position="627"/>
        <end position="648"/>
    </location>
</feature>
<keyword evidence="10" id="KW-0732">Signal</keyword>
<gene>
    <name evidence="15" type="primary">kefA</name>
    <name evidence="15" type="ORF">HAHE_23390</name>
</gene>
<dbReference type="Gene3D" id="2.30.30.60">
    <property type="match status" value="1"/>
</dbReference>
<dbReference type="PANTHER" id="PTHR30347:SF1">
    <property type="entry name" value="MECHANOSENSITIVE CHANNEL MSCK"/>
    <property type="match status" value="1"/>
</dbReference>
<feature type="transmembrane region" description="Helical" evidence="9">
    <location>
        <begin position="783"/>
        <end position="801"/>
    </location>
</feature>
<evidence type="ECO:0000313" key="15">
    <source>
        <dbReference type="EMBL" id="BCX48431.1"/>
    </source>
</evidence>
<dbReference type="Pfam" id="PF21082">
    <property type="entry name" value="MS_channel_3rd"/>
    <property type="match status" value="1"/>
</dbReference>
<dbReference type="SUPFAM" id="SSF82689">
    <property type="entry name" value="Mechanosensitive channel protein MscS (YggB), C-terminal domain"/>
    <property type="match status" value="1"/>
</dbReference>
<dbReference type="InterPro" id="IPR049278">
    <property type="entry name" value="MS_channel_C"/>
</dbReference>
<feature type="chain" id="PRO_5046966866" evidence="10">
    <location>
        <begin position="18"/>
        <end position="1099"/>
    </location>
</feature>
<dbReference type="InterPro" id="IPR052702">
    <property type="entry name" value="MscS-like_channel"/>
</dbReference>
<dbReference type="Pfam" id="PF12795">
    <property type="entry name" value="MscS_porin"/>
    <property type="match status" value="1"/>
</dbReference>
<dbReference type="SUPFAM" id="SSF50182">
    <property type="entry name" value="Sm-like ribonucleoproteins"/>
    <property type="match status" value="1"/>
</dbReference>
<evidence type="ECO:0000256" key="9">
    <source>
        <dbReference type="SAM" id="Phobius"/>
    </source>
</evidence>
<feature type="domain" description="Mechanosensitive ion channel inner membrane" evidence="12">
    <location>
        <begin position="478"/>
        <end position="806"/>
    </location>
</feature>
<evidence type="ECO:0000256" key="3">
    <source>
        <dbReference type="ARBA" id="ARBA00022475"/>
    </source>
</evidence>
<feature type="domain" description="Mechanosensitive ion channel MscS porin" evidence="13">
    <location>
        <begin position="37"/>
        <end position="268"/>
    </location>
</feature>
<feature type="coiled-coil region" evidence="7">
    <location>
        <begin position="176"/>
        <end position="258"/>
    </location>
</feature>
<feature type="transmembrane region" description="Helical" evidence="9">
    <location>
        <begin position="821"/>
        <end position="841"/>
    </location>
</feature>
<feature type="domain" description="Mechanosensitive ion channel MscS C-terminal" evidence="14">
    <location>
        <begin position="982"/>
        <end position="1064"/>
    </location>
</feature>
<evidence type="ECO:0000256" key="1">
    <source>
        <dbReference type="ARBA" id="ARBA00004651"/>
    </source>
</evidence>
<feature type="coiled-coil region" evidence="7">
    <location>
        <begin position="287"/>
        <end position="314"/>
    </location>
</feature>
<dbReference type="Gene3D" id="1.10.287.1260">
    <property type="match status" value="1"/>
</dbReference>
<evidence type="ECO:0000256" key="4">
    <source>
        <dbReference type="ARBA" id="ARBA00022692"/>
    </source>
</evidence>
<dbReference type="InterPro" id="IPR010920">
    <property type="entry name" value="LSM_dom_sf"/>
</dbReference>
<dbReference type="InterPro" id="IPR011066">
    <property type="entry name" value="MscS_channel_C_sf"/>
</dbReference>
<feature type="coiled-coil region" evidence="7">
    <location>
        <begin position="108"/>
        <end position="142"/>
    </location>
</feature>
<comment type="similarity">
    <text evidence="2">Belongs to the MscS (TC 1.A.23) family.</text>
</comment>
<feature type="transmembrane region" description="Helical" evidence="9">
    <location>
        <begin position="892"/>
        <end position="920"/>
    </location>
</feature>
<feature type="transmembrane region" description="Helical" evidence="9">
    <location>
        <begin position="861"/>
        <end position="880"/>
    </location>
</feature>
<dbReference type="Proteomes" id="UP001374893">
    <property type="component" value="Chromosome"/>
</dbReference>
<feature type="transmembrane region" description="Helical" evidence="9">
    <location>
        <begin position="675"/>
        <end position="698"/>
    </location>
</feature>
<evidence type="ECO:0000313" key="16">
    <source>
        <dbReference type="Proteomes" id="UP001374893"/>
    </source>
</evidence>
<protein>
    <submittedName>
        <fullName evidence="15">Potassium transporter</fullName>
    </submittedName>
</protein>
<keyword evidence="7" id="KW-0175">Coiled coil</keyword>
<comment type="subcellular location">
    <subcellularLocation>
        <location evidence="1">Cell membrane</location>
        <topology evidence="1">Multi-pass membrane protein</topology>
    </subcellularLocation>
</comment>
<evidence type="ECO:0000256" key="10">
    <source>
        <dbReference type="SAM" id="SignalP"/>
    </source>
</evidence>
<dbReference type="Gene3D" id="3.30.70.100">
    <property type="match status" value="1"/>
</dbReference>
<feature type="compositionally biased region" description="Basic and acidic residues" evidence="8">
    <location>
        <begin position="746"/>
        <end position="756"/>
    </location>
</feature>
<feature type="transmembrane region" description="Helical" evidence="9">
    <location>
        <begin position="710"/>
        <end position="729"/>
    </location>
</feature>
<proteinExistence type="inferred from homology"/>
<evidence type="ECO:0000259" key="11">
    <source>
        <dbReference type="Pfam" id="PF00924"/>
    </source>
</evidence>
<dbReference type="InterPro" id="IPR025692">
    <property type="entry name" value="MscS_IM_dom1"/>
</dbReference>
<evidence type="ECO:0000256" key="2">
    <source>
        <dbReference type="ARBA" id="ARBA00008017"/>
    </source>
</evidence>
<evidence type="ECO:0000259" key="14">
    <source>
        <dbReference type="Pfam" id="PF21082"/>
    </source>
</evidence>
<keyword evidence="3" id="KW-1003">Cell membrane</keyword>
<feature type="transmembrane region" description="Helical" evidence="9">
    <location>
        <begin position="518"/>
        <end position="541"/>
    </location>
</feature>
<dbReference type="Pfam" id="PF12794">
    <property type="entry name" value="MscS_TM"/>
    <property type="match status" value="1"/>
</dbReference>
<sequence length="1099" mass="121820">MAAIALAGLVFSGFCFAQDAPPADSELSDAIGAKREALESSDLDDSFKQPAVDKLDEAEGRLKDAQDYSARAEALREATPGLPAEAERLKAELQQVPDSPEAIAEGSVSELRDRYETERAAVAELEAELSEAERKLVDLKARPVEVGTRLPLASAELSRTDAKLSALGDPAAESLVESADRLLLQAEKAALQAETEMLEQEQVGQAMREEVADLEKQLLEAQLANRRSTVVALEEKLKSQLEGEVNELRKLVDEIAADAADADPEIRQLASELPGLVDRLESTADEISDTGEKLDDSRRKLEKLRREDQRLRREVQLGGLEGAFSQVLLDQRRRLPDRRGLDYDLRLLEEEISEAQLAGFRIDDLMAEQRQLEETWEGNREAEPVLRMRGELLDRLGRSQRALIQDLARLGADEKAYRDLTVEFSEFLSEQLFWRRSSKPIGRDFFVDLPGSVGWVFGADRWRSLGESLMSIPSRHPVATVGICLVLIGLVGFRPKLRASIEHSAKRIRRISTDRLVHTLRALLDSLLLAAPVPIALGFLFWALSSEPKADDWVRGIGAWCHWASFTLMWILTLRELSRPGGVGRVHFGWEKEAAEILHKMLGRFALLYLPALLLASLTVFEEDSRYFDSIGRLGFIASQIGITAIFLKMFRPSTGVFAAVVKERPDRLLSKWSGIWYALVVAVPATLAILAALGYALTGMILSEVFQASLRWLGAGVVLYGVLLRWFLIKERRIALSEAIQERKERREAAEKPPEGGEETVTVDDEEIEPKLDEVARQTRRLLRSLIGIGVLVAIWYTVSNALPVDQAAGEIAVAGSLDWLGVMQAILIVLVTFTVVKNLPGLLDLGGMRESGMAPGTRYAVATLCQYALAAIGIFLVVQALEIDGARFGWIAAALSVGLGFGLQEIVANFVCGIIILFERPVRVGDVVTVGEVTGTISRIRMRATTITNWDRQEFVVPNKDFITGSLINWTLSSPVNRLTIEVGVAYGSDTTRAREILTEVATNHPVVLADPAPLITFDQFADSTLNLAMRIYLPNMDNRLKTRTEIHEEIDRRFKEAGIEIAFPQRDLHIRSVPNEMIRGRATEESPEIGDQEQNS</sequence>
<reference evidence="15 16" key="1">
    <citation type="submission" date="2021-06" db="EMBL/GenBank/DDBJ databases">
        <title>Complete genome of Haloferula helveola possessing various polysaccharide degrading enzymes.</title>
        <authorList>
            <person name="Takami H."/>
            <person name="Huang C."/>
            <person name="Hamasaki K."/>
        </authorList>
    </citation>
    <scope>NUCLEOTIDE SEQUENCE [LARGE SCALE GENOMIC DNA]</scope>
    <source>
        <strain evidence="15 16">CN-1</strain>
    </source>
</reference>
<name>A0ABM7RMQ2_9BACT</name>
<dbReference type="InterPro" id="IPR006685">
    <property type="entry name" value="MscS_channel_2nd"/>
</dbReference>
<feature type="domain" description="Mechanosensitive ion channel MscS" evidence="11">
    <location>
        <begin position="908"/>
        <end position="973"/>
    </location>
</feature>
<dbReference type="PANTHER" id="PTHR30347">
    <property type="entry name" value="POTASSIUM CHANNEL RELATED"/>
    <property type="match status" value="1"/>
</dbReference>
<keyword evidence="4 9" id="KW-0812">Transmembrane</keyword>
<dbReference type="InterPro" id="IPR023408">
    <property type="entry name" value="MscS_beta-dom_sf"/>
</dbReference>
<feature type="signal peptide" evidence="10">
    <location>
        <begin position="1"/>
        <end position="17"/>
    </location>
</feature>
<dbReference type="Pfam" id="PF00924">
    <property type="entry name" value="MS_channel_2nd"/>
    <property type="match status" value="1"/>
</dbReference>
<feature type="transmembrane region" description="Helical" evidence="9">
    <location>
        <begin position="602"/>
        <end position="621"/>
    </location>
</feature>
<keyword evidence="6 9" id="KW-0472">Membrane</keyword>
<evidence type="ECO:0000259" key="12">
    <source>
        <dbReference type="Pfam" id="PF12794"/>
    </source>
</evidence>
<dbReference type="InterPro" id="IPR011014">
    <property type="entry name" value="MscS_channel_TM-2"/>
</dbReference>
<evidence type="ECO:0000259" key="13">
    <source>
        <dbReference type="Pfam" id="PF12795"/>
    </source>
</evidence>